<dbReference type="PANTHER" id="PTHR23422:SF9">
    <property type="entry name" value="ZN-DEPENDENT HYDROLASE"/>
    <property type="match status" value="1"/>
</dbReference>
<evidence type="ECO:0000256" key="2">
    <source>
        <dbReference type="ARBA" id="ARBA00022801"/>
    </source>
</evidence>
<dbReference type="EMBL" id="LIIK01000007">
    <property type="protein sequence ID" value="KQM09339.1"/>
    <property type="molecule type" value="Genomic_DNA"/>
</dbReference>
<dbReference type="AlphaFoldDB" id="A0A0Q4B962"/>
<dbReference type="PANTHER" id="PTHR23422">
    <property type="entry name" value="DIPEPTIDYL PEPTIDASE III-RELATED"/>
    <property type="match status" value="1"/>
</dbReference>
<accession>A0A0Q4B962</accession>
<dbReference type="Gene3D" id="3.30.540.30">
    <property type="match status" value="1"/>
</dbReference>
<gene>
    <name evidence="4" type="ORF">AL399_02250</name>
    <name evidence="5" type="ORF">AL399_02415</name>
</gene>
<keyword evidence="1" id="KW-0479">Metal-binding</keyword>
<dbReference type="PATRIC" id="fig|1702214.3.peg.313"/>
<reference evidence="4 6" key="1">
    <citation type="submission" date="2015-08" db="EMBL/GenBank/DDBJ databases">
        <title>Candidatus Bacteriodes Periocalifornicus.</title>
        <authorList>
            <person name="McLean J.S."/>
            <person name="Kelley S."/>
        </authorList>
    </citation>
    <scope>NUCLEOTIDE SEQUENCE [LARGE SCALE GENOMIC DNA]</scope>
    <source>
        <strain evidence="4">12B</strain>
    </source>
</reference>
<sequence>MKRGLLFMLAPITVALASCGGGTAPEGQTEADTVVAAKVAQFVKVPLKADITHLSDREKQMLPLLFEAAQLMDDIFWLEAYGDKEELLNSLPSEAEREFALINYGPWERLNGNIPFVKGVDDKPLGANFYPEDMTREEYEAWDDPQKDSQYTVIRRDAEGKLIAVPYHEAFKDKIELAATILDQAASLADDKGLKNYLTKRAEALRTDNYQPSDFAWMDMKSNRLDFVVGPIENYEDHLFGNKAAHEAFILIKDMEWSQRLAHYMALLPRLQENLPVEPKYKAEKPGSDSDLGVYDVVFYGGDCNAGSKTIAINLPNDAEVQLQKGSRKLQLRNAMQYKFDRIMKPIADLLIVPEQREHVKFPAFFENTMFHEVAHGLGVKNTLDGKRTAREALGASYSAIEEGKADILGIFMIEQLTKMGELKEHEMMDNYVTFLAGIFRSVRFGAASAHGKANMVRFHFFQERGAFTRDSATGLYQVNGEKMREAVEALARELLVLQGDGNAEGAAKMLAEQGVIDPELQGDLDRINEANIPIDIRFEQGPALLGLEKK</sequence>
<evidence type="ECO:0000256" key="1">
    <source>
        <dbReference type="ARBA" id="ARBA00022723"/>
    </source>
</evidence>
<protein>
    <submittedName>
        <fullName evidence="4">Zn-dependent hydrolase</fullName>
    </submittedName>
</protein>
<evidence type="ECO:0000313" key="6">
    <source>
        <dbReference type="Proteomes" id="UP000054172"/>
    </source>
</evidence>
<dbReference type="EMBL" id="LIIK01000007">
    <property type="protein sequence ID" value="KQM09316.1"/>
    <property type="molecule type" value="Genomic_DNA"/>
</dbReference>
<keyword evidence="6" id="KW-1185">Reference proteome</keyword>
<name>A0A0Q4B962_9BACT</name>
<feature type="chain" id="PRO_5007428130" evidence="3">
    <location>
        <begin position="18"/>
        <end position="551"/>
    </location>
</feature>
<dbReference type="InterPro" id="IPR039461">
    <property type="entry name" value="Peptidase_M49"/>
</dbReference>
<evidence type="ECO:0000313" key="5">
    <source>
        <dbReference type="EMBL" id="KQM09339.1"/>
    </source>
</evidence>
<comment type="caution">
    <text evidence="4">The sequence shown here is derived from an EMBL/GenBank/DDBJ whole genome shotgun (WGS) entry which is preliminary data.</text>
</comment>
<keyword evidence="3" id="KW-0732">Signal</keyword>
<evidence type="ECO:0000313" key="4">
    <source>
        <dbReference type="EMBL" id="KQM09316.1"/>
    </source>
</evidence>
<organism evidence="4 6">
    <name type="scientific">Candidatus [Bacteroides] periocalifornicus</name>
    <dbReference type="NCBI Taxonomy" id="1702214"/>
    <lineage>
        <taxon>Bacteria</taxon>
        <taxon>Pseudomonadati</taxon>
        <taxon>Bacteroidota</taxon>
    </lineage>
</organism>
<dbReference type="Pfam" id="PF03571">
    <property type="entry name" value="Peptidase_M49"/>
    <property type="match status" value="1"/>
</dbReference>
<keyword evidence="2 4" id="KW-0378">Hydrolase</keyword>
<dbReference type="Proteomes" id="UP000054172">
    <property type="component" value="Unassembled WGS sequence"/>
</dbReference>
<feature type="signal peptide" evidence="3">
    <location>
        <begin position="1"/>
        <end position="17"/>
    </location>
</feature>
<proteinExistence type="predicted"/>
<evidence type="ECO:0000256" key="3">
    <source>
        <dbReference type="SAM" id="SignalP"/>
    </source>
</evidence>
<dbReference type="STRING" id="1702214.AL399_02250"/>
<dbReference type="GO" id="GO:0005737">
    <property type="term" value="C:cytoplasm"/>
    <property type="evidence" value="ECO:0007669"/>
    <property type="project" value="TreeGrafter"/>
</dbReference>
<dbReference type="PROSITE" id="PS51257">
    <property type="entry name" value="PROKAR_LIPOPROTEIN"/>
    <property type="match status" value="1"/>
</dbReference>
<dbReference type="GO" id="GO:0046872">
    <property type="term" value="F:metal ion binding"/>
    <property type="evidence" value="ECO:0007669"/>
    <property type="project" value="UniProtKB-KW"/>
</dbReference>
<dbReference type="GO" id="GO:0008239">
    <property type="term" value="F:dipeptidyl-peptidase activity"/>
    <property type="evidence" value="ECO:0007669"/>
    <property type="project" value="TreeGrafter"/>
</dbReference>